<dbReference type="Gene3D" id="3.40.50.2300">
    <property type="match status" value="1"/>
</dbReference>
<dbReference type="GO" id="GO:0000160">
    <property type="term" value="P:phosphorelay signal transduction system"/>
    <property type="evidence" value="ECO:0007669"/>
    <property type="project" value="InterPro"/>
</dbReference>
<dbReference type="PANTHER" id="PTHR44591">
    <property type="entry name" value="STRESS RESPONSE REGULATOR PROTEIN 1"/>
    <property type="match status" value="1"/>
</dbReference>
<dbReference type="CDD" id="cd00156">
    <property type="entry name" value="REC"/>
    <property type="match status" value="1"/>
</dbReference>
<feature type="domain" description="Response regulatory" evidence="3">
    <location>
        <begin position="4"/>
        <end position="128"/>
    </location>
</feature>
<feature type="modified residue" description="4-aspartylphosphate" evidence="2">
    <location>
        <position position="55"/>
    </location>
</feature>
<accession>A0A1G1KYD1</accession>
<evidence type="ECO:0000313" key="4">
    <source>
        <dbReference type="EMBL" id="OGW97904.1"/>
    </source>
</evidence>
<gene>
    <name evidence="4" type="ORF">A3G33_02760</name>
</gene>
<keyword evidence="1 2" id="KW-0597">Phosphoprotein</keyword>
<dbReference type="Proteomes" id="UP000178187">
    <property type="component" value="Unassembled WGS sequence"/>
</dbReference>
<dbReference type="InterPro" id="IPR050595">
    <property type="entry name" value="Bact_response_regulator"/>
</dbReference>
<dbReference type="Pfam" id="PF00072">
    <property type="entry name" value="Response_reg"/>
    <property type="match status" value="1"/>
</dbReference>
<dbReference type="InterPro" id="IPR011006">
    <property type="entry name" value="CheY-like_superfamily"/>
</dbReference>
<proteinExistence type="predicted"/>
<evidence type="ECO:0000256" key="1">
    <source>
        <dbReference type="ARBA" id="ARBA00022553"/>
    </source>
</evidence>
<name>A0A1G1KYD1_9BACT</name>
<dbReference type="AlphaFoldDB" id="A0A1G1KYD1"/>
<dbReference type="InterPro" id="IPR001789">
    <property type="entry name" value="Sig_transdc_resp-reg_receiver"/>
</dbReference>
<comment type="caution">
    <text evidence="4">The sequence shown here is derived from an EMBL/GenBank/DDBJ whole genome shotgun (WGS) entry which is preliminary data.</text>
</comment>
<dbReference type="PROSITE" id="PS50110">
    <property type="entry name" value="RESPONSE_REGULATORY"/>
    <property type="match status" value="1"/>
</dbReference>
<sequence>MQIKILVIDDDINVLASLGKTFTTMAQGFLVLSATSANEGLAMLKEQRPDIVVLDVRIGPKSGMDLLKDFEDHFKEPANRKYKPHYIVITAYPDDNIRKEAEEVYHVDDFLIKPFNDSQIRKSVVTSVQKILASFYNQLCPYANSVSISFTLKSKP</sequence>
<dbReference type="PANTHER" id="PTHR44591:SF3">
    <property type="entry name" value="RESPONSE REGULATORY DOMAIN-CONTAINING PROTEIN"/>
    <property type="match status" value="1"/>
</dbReference>
<protein>
    <recommendedName>
        <fullName evidence="3">Response regulatory domain-containing protein</fullName>
    </recommendedName>
</protein>
<evidence type="ECO:0000256" key="2">
    <source>
        <dbReference type="PROSITE-ProRule" id="PRU00169"/>
    </source>
</evidence>
<dbReference type="SUPFAM" id="SSF52172">
    <property type="entry name" value="CheY-like"/>
    <property type="match status" value="1"/>
</dbReference>
<reference evidence="4 5" key="1">
    <citation type="journal article" date="2016" name="Nat. Commun.">
        <title>Thousands of microbial genomes shed light on interconnected biogeochemical processes in an aquifer system.</title>
        <authorList>
            <person name="Anantharaman K."/>
            <person name="Brown C.T."/>
            <person name="Hug L.A."/>
            <person name="Sharon I."/>
            <person name="Castelle C.J."/>
            <person name="Probst A.J."/>
            <person name="Thomas B.C."/>
            <person name="Singh A."/>
            <person name="Wilkins M.J."/>
            <person name="Karaoz U."/>
            <person name="Brodie E.L."/>
            <person name="Williams K.H."/>
            <person name="Hubbard S.S."/>
            <person name="Banfield J.F."/>
        </authorList>
    </citation>
    <scope>NUCLEOTIDE SEQUENCE [LARGE SCALE GENOMIC DNA]</scope>
</reference>
<evidence type="ECO:0000313" key="5">
    <source>
        <dbReference type="Proteomes" id="UP000178187"/>
    </source>
</evidence>
<dbReference type="EMBL" id="MHFR01000038">
    <property type="protein sequence ID" value="OGW97904.1"/>
    <property type="molecule type" value="Genomic_DNA"/>
</dbReference>
<dbReference type="SMART" id="SM00448">
    <property type="entry name" value="REC"/>
    <property type="match status" value="1"/>
</dbReference>
<evidence type="ECO:0000259" key="3">
    <source>
        <dbReference type="PROSITE" id="PS50110"/>
    </source>
</evidence>
<organism evidence="4 5">
    <name type="scientific">Candidatus Danuiimicrobium aquiferis</name>
    <dbReference type="NCBI Taxonomy" id="1801832"/>
    <lineage>
        <taxon>Bacteria</taxon>
        <taxon>Pseudomonadati</taxon>
        <taxon>Candidatus Omnitrophota</taxon>
        <taxon>Candidatus Danuiimicrobium</taxon>
    </lineage>
</organism>